<dbReference type="Gene3D" id="3.40.630.30">
    <property type="match status" value="1"/>
</dbReference>
<keyword evidence="5" id="KW-1185">Reference proteome</keyword>
<dbReference type="GO" id="GO:0016747">
    <property type="term" value="F:acyltransferase activity, transferring groups other than amino-acyl groups"/>
    <property type="evidence" value="ECO:0007669"/>
    <property type="project" value="InterPro"/>
</dbReference>
<dbReference type="PANTHER" id="PTHR43800:SF1">
    <property type="entry name" value="PEPTIDYL-LYSINE N-ACETYLTRANSFERASE YJAB"/>
    <property type="match status" value="1"/>
</dbReference>
<accession>A0A1M6E290</accession>
<dbReference type="EMBL" id="FQYQ01000005">
    <property type="protein sequence ID" value="SHI79654.1"/>
    <property type="molecule type" value="Genomic_DNA"/>
</dbReference>
<dbReference type="CDD" id="cd04301">
    <property type="entry name" value="NAT_SF"/>
    <property type="match status" value="1"/>
</dbReference>
<evidence type="ECO:0000256" key="1">
    <source>
        <dbReference type="ARBA" id="ARBA00022679"/>
    </source>
</evidence>
<dbReference type="Pfam" id="PF00583">
    <property type="entry name" value="Acetyltransf_1"/>
    <property type="match status" value="1"/>
</dbReference>
<dbReference type="PANTHER" id="PTHR43800">
    <property type="entry name" value="PEPTIDYL-LYSINE N-ACETYLTRANSFERASE YJAB"/>
    <property type="match status" value="1"/>
</dbReference>
<evidence type="ECO:0000313" key="5">
    <source>
        <dbReference type="Proteomes" id="UP000184185"/>
    </source>
</evidence>
<dbReference type="InterPro" id="IPR016181">
    <property type="entry name" value="Acyl_CoA_acyltransferase"/>
</dbReference>
<evidence type="ECO:0000313" key="4">
    <source>
        <dbReference type="EMBL" id="SHI79654.1"/>
    </source>
</evidence>
<name>A0A1M6E290_PSEXY</name>
<sequence>MVDTTKYIVTEVNEDNVEAAARIHSISWQKSHRSFCTEEFIAMHDVKHQKEYIVKKIADGSEFYMLMDDEPVAVVSVTGSLIEDLYVLPELQNKGYGSQLLYYVISKIQKKGLAPTLWILENNDGAERLYRRNGFVPSGNVNQITDKLDEIEFVLK</sequence>
<dbReference type="PROSITE" id="PS51186">
    <property type="entry name" value="GNAT"/>
    <property type="match status" value="1"/>
</dbReference>
<dbReference type="RefSeq" id="WP_242939585.1">
    <property type="nucleotide sequence ID" value="NZ_FQYQ01000005.1"/>
</dbReference>
<keyword evidence="1 4" id="KW-0808">Transferase</keyword>
<evidence type="ECO:0000256" key="2">
    <source>
        <dbReference type="ARBA" id="ARBA00023315"/>
    </source>
</evidence>
<evidence type="ECO:0000259" key="3">
    <source>
        <dbReference type="PROSITE" id="PS51186"/>
    </source>
</evidence>
<dbReference type="InterPro" id="IPR000182">
    <property type="entry name" value="GNAT_dom"/>
</dbReference>
<feature type="domain" description="N-acetyltransferase" evidence="3">
    <location>
        <begin position="7"/>
        <end position="156"/>
    </location>
</feature>
<dbReference type="SUPFAM" id="SSF55729">
    <property type="entry name" value="Acyl-CoA N-acyltransferases (Nat)"/>
    <property type="match status" value="1"/>
</dbReference>
<organism evidence="4 5">
    <name type="scientific">Pseudobutyrivibrio xylanivorans DSM 14809</name>
    <dbReference type="NCBI Taxonomy" id="1123012"/>
    <lineage>
        <taxon>Bacteria</taxon>
        <taxon>Bacillati</taxon>
        <taxon>Bacillota</taxon>
        <taxon>Clostridia</taxon>
        <taxon>Lachnospirales</taxon>
        <taxon>Lachnospiraceae</taxon>
        <taxon>Pseudobutyrivibrio</taxon>
    </lineage>
</organism>
<dbReference type="Proteomes" id="UP000184185">
    <property type="component" value="Unassembled WGS sequence"/>
</dbReference>
<gene>
    <name evidence="4" type="ORF">SAMN02745725_01134</name>
</gene>
<keyword evidence="2" id="KW-0012">Acyltransferase</keyword>
<proteinExistence type="predicted"/>
<reference evidence="4 5" key="1">
    <citation type="submission" date="2016-11" db="EMBL/GenBank/DDBJ databases">
        <authorList>
            <person name="Jaros S."/>
            <person name="Januszkiewicz K."/>
            <person name="Wedrychowicz H."/>
        </authorList>
    </citation>
    <scope>NUCLEOTIDE SEQUENCE [LARGE SCALE GENOMIC DNA]</scope>
    <source>
        <strain evidence="4 5">DSM 14809</strain>
    </source>
</reference>
<protein>
    <submittedName>
        <fullName evidence="4">Acetyltransferase (GNAT) domain-containing protein</fullName>
    </submittedName>
</protein>
<dbReference type="AlphaFoldDB" id="A0A1M6E290"/>